<sequence length="305" mass="34055">MVSGKTIGKPAAKRANWSEWLQQTVFVGPGLIAFIIIVLIPFGMGFYYTFTEWNGLDLGNAKWTGMTNITRILTDDPRFWQAFWFTAKFTLAAVTVTNVLAFLLSLLLTQNLRSKGVLRTIFFLPNVIGGLLLGYIWYFIFVRGFGAIGEATGIGFFKLQWLGTPETAFWGIVIVFVWQTAGYMMIIYIAAIIGVPKDLMEAARIDGANRWQILRSILVPLIMPAITICLFLTTSNAFKMFDLNLSLTGGGPGNSSESIALNIYREALVNNRYGLGTAKAMLFFFCVALITITQVWFTKKREVEA</sequence>
<feature type="transmembrane region" description="Helical" evidence="7">
    <location>
        <begin position="168"/>
        <end position="195"/>
    </location>
</feature>
<protein>
    <submittedName>
        <fullName evidence="9">ABC transporter permease</fullName>
    </submittedName>
</protein>
<keyword evidence="2 7" id="KW-0813">Transport</keyword>
<keyword evidence="10" id="KW-1185">Reference proteome</keyword>
<dbReference type="Pfam" id="PF00528">
    <property type="entry name" value="BPD_transp_1"/>
    <property type="match status" value="1"/>
</dbReference>
<dbReference type="Proteomes" id="UP000245202">
    <property type="component" value="Unassembled WGS sequence"/>
</dbReference>
<evidence type="ECO:0000256" key="4">
    <source>
        <dbReference type="ARBA" id="ARBA00022692"/>
    </source>
</evidence>
<feature type="transmembrane region" description="Helical" evidence="7">
    <location>
        <begin position="20"/>
        <end position="48"/>
    </location>
</feature>
<feature type="transmembrane region" description="Helical" evidence="7">
    <location>
        <begin position="280"/>
        <end position="297"/>
    </location>
</feature>
<dbReference type="InterPro" id="IPR000515">
    <property type="entry name" value="MetI-like"/>
</dbReference>
<comment type="similarity">
    <text evidence="7">Belongs to the binding-protein-dependent transport system permease family.</text>
</comment>
<keyword evidence="4 7" id="KW-0812">Transmembrane</keyword>
<dbReference type="GO" id="GO:0055085">
    <property type="term" value="P:transmembrane transport"/>
    <property type="evidence" value="ECO:0007669"/>
    <property type="project" value="InterPro"/>
</dbReference>
<evidence type="ECO:0000256" key="5">
    <source>
        <dbReference type="ARBA" id="ARBA00022989"/>
    </source>
</evidence>
<keyword evidence="5 7" id="KW-1133">Transmembrane helix</keyword>
<evidence type="ECO:0000256" key="6">
    <source>
        <dbReference type="ARBA" id="ARBA00023136"/>
    </source>
</evidence>
<evidence type="ECO:0000259" key="8">
    <source>
        <dbReference type="PROSITE" id="PS50928"/>
    </source>
</evidence>
<proteinExistence type="inferred from homology"/>
<name>A0A2R5EWS9_9BACL</name>
<dbReference type="PROSITE" id="PS50928">
    <property type="entry name" value="ABC_TM1"/>
    <property type="match status" value="1"/>
</dbReference>
<evidence type="ECO:0000256" key="2">
    <source>
        <dbReference type="ARBA" id="ARBA00022448"/>
    </source>
</evidence>
<dbReference type="Gene3D" id="1.10.3720.10">
    <property type="entry name" value="MetI-like"/>
    <property type="match status" value="1"/>
</dbReference>
<organism evidence="9 10">
    <name type="scientific">Paenibacillus agaridevorans</name>
    <dbReference type="NCBI Taxonomy" id="171404"/>
    <lineage>
        <taxon>Bacteria</taxon>
        <taxon>Bacillati</taxon>
        <taxon>Bacillota</taxon>
        <taxon>Bacilli</taxon>
        <taxon>Bacillales</taxon>
        <taxon>Paenibacillaceae</taxon>
        <taxon>Paenibacillus</taxon>
    </lineage>
</organism>
<dbReference type="SUPFAM" id="SSF161098">
    <property type="entry name" value="MetI-like"/>
    <property type="match status" value="1"/>
</dbReference>
<evidence type="ECO:0000313" key="9">
    <source>
        <dbReference type="EMBL" id="GBG11162.1"/>
    </source>
</evidence>
<feature type="transmembrane region" description="Helical" evidence="7">
    <location>
        <begin position="82"/>
        <end position="108"/>
    </location>
</feature>
<dbReference type="PANTHER" id="PTHR30193:SF41">
    <property type="entry name" value="DIACETYLCHITOBIOSE UPTAKE SYSTEM PERMEASE PROTEIN NGCF"/>
    <property type="match status" value="1"/>
</dbReference>
<evidence type="ECO:0000313" key="10">
    <source>
        <dbReference type="Proteomes" id="UP000245202"/>
    </source>
</evidence>
<dbReference type="InterPro" id="IPR035906">
    <property type="entry name" value="MetI-like_sf"/>
</dbReference>
<dbReference type="InterPro" id="IPR051393">
    <property type="entry name" value="ABC_transporter_permease"/>
</dbReference>
<feature type="domain" description="ABC transmembrane type-1" evidence="8">
    <location>
        <begin position="83"/>
        <end position="294"/>
    </location>
</feature>
<dbReference type="GO" id="GO:0005886">
    <property type="term" value="C:plasma membrane"/>
    <property type="evidence" value="ECO:0007669"/>
    <property type="project" value="UniProtKB-SubCell"/>
</dbReference>
<keyword evidence="3" id="KW-1003">Cell membrane</keyword>
<dbReference type="PANTHER" id="PTHR30193">
    <property type="entry name" value="ABC TRANSPORTER PERMEASE PROTEIN"/>
    <property type="match status" value="1"/>
</dbReference>
<feature type="transmembrane region" description="Helical" evidence="7">
    <location>
        <begin position="216"/>
        <end position="238"/>
    </location>
</feature>
<evidence type="ECO:0000256" key="7">
    <source>
        <dbReference type="RuleBase" id="RU363032"/>
    </source>
</evidence>
<dbReference type="AlphaFoldDB" id="A0A2R5EWS9"/>
<comment type="subcellular location">
    <subcellularLocation>
        <location evidence="1 7">Cell membrane</location>
        <topology evidence="1 7">Multi-pass membrane protein</topology>
    </subcellularLocation>
</comment>
<comment type="caution">
    <text evidence="9">The sequence shown here is derived from an EMBL/GenBank/DDBJ whole genome shotgun (WGS) entry which is preliminary data.</text>
</comment>
<feature type="transmembrane region" description="Helical" evidence="7">
    <location>
        <begin position="120"/>
        <end position="140"/>
    </location>
</feature>
<dbReference type="EMBL" id="BDQX01000384">
    <property type="protein sequence ID" value="GBG11162.1"/>
    <property type="molecule type" value="Genomic_DNA"/>
</dbReference>
<dbReference type="CDD" id="cd06261">
    <property type="entry name" value="TM_PBP2"/>
    <property type="match status" value="1"/>
</dbReference>
<evidence type="ECO:0000256" key="3">
    <source>
        <dbReference type="ARBA" id="ARBA00022475"/>
    </source>
</evidence>
<gene>
    <name evidence="9" type="ORF">PAT3040_05950</name>
</gene>
<accession>A0A2R5EWS9</accession>
<evidence type="ECO:0000256" key="1">
    <source>
        <dbReference type="ARBA" id="ARBA00004651"/>
    </source>
</evidence>
<dbReference type="RefSeq" id="WP_108995513.1">
    <property type="nucleotide sequence ID" value="NZ_BDQX01000384.1"/>
</dbReference>
<keyword evidence="6 7" id="KW-0472">Membrane</keyword>
<reference evidence="9 10" key="1">
    <citation type="submission" date="2017-08" db="EMBL/GenBank/DDBJ databases">
        <title>Substantial Increase in Enzyme Production by Combined Drug-Resistance Mutations in Paenibacillus agaridevorans.</title>
        <authorList>
            <person name="Tanaka Y."/>
            <person name="Funane K."/>
            <person name="Hosaka T."/>
            <person name="Shiwa Y."/>
            <person name="Fujita N."/>
            <person name="Miyazaki T."/>
            <person name="Yoshikawa H."/>
            <person name="Murakami K."/>
            <person name="Kasahara K."/>
            <person name="Inaoka T."/>
            <person name="Hiraga Y."/>
            <person name="Ochi K."/>
        </authorList>
    </citation>
    <scope>NUCLEOTIDE SEQUENCE [LARGE SCALE GENOMIC DNA]</scope>
    <source>
        <strain evidence="9 10">T-3040</strain>
    </source>
</reference>